<keyword evidence="2" id="KW-1185">Reference proteome</keyword>
<dbReference type="PANTHER" id="PTHR43162:SF1">
    <property type="entry name" value="PRESTALK A DIFFERENTIATION PROTEIN A"/>
    <property type="match status" value="1"/>
</dbReference>
<dbReference type="EMBL" id="BNAT01000050">
    <property type="protein sequence ID" value="GHE60178.1"/>
    <property type="molecule type" value="Genomic_DNA"/>
</dbReference>
<organism evidence="1 2">
    <name type="scientific">Streptomyces capitiformicae</name>
    <dbReference type="NCBI Taxonomy" id="2014920"/>
    <lineage>
        <taxon>Bacteria</taxon>
        <taxon>Bacillati</taxon>
        <taxon>Actinomycetota</taxon>
        <taxon>Actinomycetes</taxon>
        <taxon>Kitasatosporales</taxon>
        <taxon>Streptomycetaceae</taxon>
        <taxon>Streptomyces</taxon>
    </lineage>
</organism>
<dbReference type="Gene3D" id="3.40.50.720">
    <property type="entry name" value="NAD(P)-binding Rossmann-like Domain"/>
    <property type="match status" value="1"/>
</dbReference>
<sequence length="127" mass="13174">MGAQLVGHAEGGDSRPAIVDPRDVAAVAVAAMTSDAHDGQRYDLTGPELLTFADQAAILEGVLERPVKITDTNALDQLPAGMVNGIGWARVGGAAYVTDHVPQVLGRSAGTFAQCARDHREALTAMP</sequence>
<reference evidence="1" key="1">
    <citation type="journal article" date="2014" name="Int. J. Syst. Evol. Microbiol.">
        <title>Complete genome sequence of Corynebacterium casei LMG S-19264T (=DSM 44701T), isolated from a smear-ripened cheese.</title>
        <authorList>
            <consortium name="US DOE Joint Genome Institute (JGI-PGF)"/>
            <person name="Walter F."/>
            <person name="Albersmeier A."/>
            <person name="Kalinowski J."/>
            <person name="Ruckert C."/>
        </authorList>
    </citation>
    <scope>NUCLEOTIDE SEQUENCE</scope>
    <source>
        <strain evidence="1">CGMCC 4.7403</strain>
    </source>
</reference>
<comment type="caution">
    <text evidence="1">The sequence shown here is derived from an EMBL/GenBank/DDBJ whole genome shotgun (WGS) entry which is preliminary data.</text>
</comment>
<accession>A0A918ZMI4</accession>
<dbReference type="SUPFAM" id="SSF51735">
    <property type="entry name" value="NAD(P)-binding Rossmann-fold domains"/>
    <property type="match status" value="1"/>
</dbReference>
<dbReference type="Proteomes" id="UP000603227">
    <property type="component" value="Unassembled WGS sequence"/>
</dbReference>
<dbReference type="InterPro" id="IPR051604">
    <property type="entry name" value="Ergot_Alk_Oxidoreductase"/>
</dbReference>
<dbReference type="AlphaFoldDB" id="A0A918ZMI4"/>
<proteinExistence type="predicted"/>
<name>A0A918ZMI4_9ACTN</name>
<evidence type="ECO:0000313" key="2">
    <source>
        <dbReference type="Proteomes" id="UP000603227"/>
    </source>
</evidence>
<dbReference type="PANTHER" id="PTHR43162">
    <property type="match status" value="1"/>
</dbReference>
<evidence type="ECO:0000313" key="1">
    <source>
        <dbReference type="EMBL" id="GHE60178.1"/>
    </source>
</evidence>
<dbReference type="Gene3D" id="3.90.25.10">
    <property type="entry name" value="UDP-galactose 4-epimerase, domain 1"/>
    <property type="match status" value="1"/>
</dbReference>
<protein>
    <submittedName>
        <fullName evidence="1">Uncharacterized protein</fullName>
    </submittedName>
</protein>
<reference evidence="1" key="2">
    <citation type="submission" date="2020-09" db="EMBL/GenBank/DDBJ databases">
        <authorList>
            <person name="Sun Q."/>
            <person name="Zhou Y."/>
        </authorList>
    </citation>
    <scope>NUCLEOTIDE SEQUENCE</scope>
    <source>
        <strain evidence="1">CGMCC 4.7403</strain>
    </source>
</reference>
<dbReference type="InterPro" id="IPR036291">
    <property type="entry name" value="NAD(P)-bd_dom_sf"/>
</dbReference>
<gene>
    <name evidence="1" type="ORF">GCM10017771_83320</name>
</gene>